<accession>A0A0B7GIU3</accession>
<protein>
    <recommendedName>
        <fullName evidence="2">histidine kinase</fullName>
        <ecNumber evidence="2">2.7.13.3</ecNumber>
    </recommendedName>
</protein>
<dbReference type="AlphaFoldDB" id="A0A0B7GIU3"/>
<dbReference type="SMART" id="SM00388">
    <property type="entry name" value="HisKA"/>
    <property type="match status" value="1"/>
</dbReference>
<dbReference type="Proteomes" id="UP000183504">
    <property type="component" value="Unassembled WGS sequence"/>
</dbReference>
<dbReference type="PANTHER" id="PTHR43547">
    <property type="entry name" value="TWO-COMPONENT HISTIDINE KINASE"/>
    <property type="match status" value="1"/>
</dbReference>
<dbReference type="Pfam" id="PF02518">
    <property type="entry name" value="HATPase_c"/>
    <property type="match status" value="1"/>
</dbReference>
<proteinExistence type="predicted"/>
<dbReference type="RefSeq" id="WP_072073401.1">
    <property type="nucleotide sequence ID" value="NZ_CDMW01000001.1"/>
</dbReference>
<sequence>MLVLVILFALISLFLAIGFIRYHLAVKDVAQQIRRKRQTGSQNRLAPAAHAPSILELTEEAELLFRELEKTTFVVQQEKKTLDMAISNIAHDIRTPLTIASGYTQQLLKDDSQESQQLVKIADSLGMVSKRLEALMEYRRLMEGAIRANVQPTDISQLVTQQLFTYYDAFQKAQIDLQVELAEGLELETDPEILERIVQNMISNVLKHGRKAASISLNKEGEHCIFTVKNIVQQPIQYLDKLTNRFYSENLSSSEESSGLGLYITQQLVEILGGDLTMKAEDDWFELRVSL</sequence>
<keyword evidence="4 8" id="KW-0808">Transferase</keyword>
<dbReference type="Pfam" id="PF00512">
    <property type="entry name" value="HisKA"/>
    <property type="match status" value="1"/>
</dbReference>
<dbReference type="InterPro" id="IPR036890">
    <property type="entry name" value="HATPase_C_sf"/>
</dbReference>
<evidence type="ECO:0000313" key="9">
    <source>
        <dbReference type="Proteomes" id="UP000183504"/>
    </source>
</evidence>
<dbReference type="InterPro" id="IPR005467">
    <property type="entry name" value="His_kinase_dom"/>
</dbReference>
<dbReference type="SUPFAM" id="SSF47384">
    <property type="entry name" value="Homodimeric domain of signal transducing histidine kinase"/>
    <property type="match status" value="1"/>
</dbReference>
<dbReference type="EC" id="2.7.13.3" evidence="2"/>
<dbReference type="SUPFAM" id="SSF55874">
    <property type="entry name" value="ATPase domain of HSP90 chaperone/DNA topoisomerase II/histidine kinase"/>
    <property type="match status" value="1"/>
</dbReference>
<dbReference type="PANTHER" id="PTHR43547:SF2">
    <property type="entry name" value="HYBRID SIGNAL TRANSDUCTION HISTIDINE KINASE C"/>
    <property type="match status" value="1"/>
</dbReference>
<evidence type="ECO:0000259" key="7">
    <source>
        <dbReference type="PROSITE" id="PS50109"/>
    </source>
</evidence>
<evidence type="ECO:0000313" key="8">
    <source>
        <dbReference type="EMBL" id="CEL89614.1"/>
    </source>
</evidence>
<dbReference type="SMART" id="SM00387">
    <property type="entry name" value="HATPase_c"/>
    <property type="match status" value="1"/>
</dbReference>
<dbReference type="CDD" id="cd00082">
    <property type="entry name" value="HisKA"/>
    <property type="match status" value="1"/>
</dbReference>
<keyword evidence="5 8" id="KW-0418">Kinase</keyword>
<evidence type="ECO:0000256" key="5">
    <source>
        <dbReference type="ARBA" id="ARBA00022777"/>
    </source>
</evidence>
<keyword evidence="3" id="KW-0597">Phosphoprotein</keyword>
<feature type="domain" description="Histidine kinase" evidence="7">
    <location>
        <begin position="88"/>
        <end position="291"/>
    </location>
</feature>
<dbReference type="InterPro" id="IPR036097">
    <property type="entry name" value="HisK_dim/P_sf"/>
</dbReference>
<evidence type="ECO:0000256" key="6">
    <source>
        <dbReference type="ARBA" id="ARBA00023012"/>
    </source>
</evidence>
<gene>
    <name evidence="8" type="ORF">SSV_0299</name>
</gene>
<evidence type="ECO:0000256" key="3">
    <source>
        <dbReference type="ARBA" id="ARBA00022553"/>
    </source>
</evidence>
<dbReference type="Gene3D" id="1.10.287.130">
    <property type="match status" value="1"/>
</dbReference>
<dbReference type="EMBL" id="CDMW01000001">
    <property type="protein sequence ID" value="CEL89614.1"/>
    <property type="molecule type" value="Genomic_DNA"/>
</dbReference>
<evidence type="ECO:0000256" key="2">
    <source>
        <dbReference type="ARBA" id="ARBA00012438"/>
    </source>
</evidence>
<dbReference type="InterPro" id="IPR003594">
    <property type="entry name" value="HATPase_dom"/>
</dbReference>
<dbReference type="GO" id="GO:0000155">
    <property type="term" value="F:phosphorelay sensor kinase activity"/>
    <property type="evidence" value="ECO:0007669"/>
    <property type="project" value="InterPro"/>
</dbReference>
<evidence type="ECO:0000256" key="4">
    <source>
        <dbReference type="ARBA" id="ARBA00022679"/>
    </source>
</evidence>
<evidence type="ECO:0000256" key="1">
    <source>
        <dbReference type="ARBA" id="ARBA00000085"/>
    </source>
</evidence>
<organism evidence="8 9">
    <name type="scientific">Streptococcus sanguinis</name>
    <dbReference type="NCBI Taxonomy" id="1305"/>
    <lineage>
        <taxon>Bacteria</taxon>
        <taxon>Bacillati</taxon>
        <taxon>Bacillota</taxon>
        <taxon>Bacilli</taxon>
        <taxon>Lactobacillales</taxon>
        <taxon>Streptococcaceae</taxon>
        <taxon>Streptococcus</taxon>
    </lineage>
</organism>
<dbReference type="PROSITE" id="PS50109">
    <property type="entry name" value="HIS_KIN"/>
    <property type="match status" value="1"/>
</dbReference>
<comment type="catalytic activity">
    <reaction evidence="1">
        <text>ATP + protein L-histidine = ADP + protein N-phospho-L-histidine.</text>
        <dbReference type="EC" id="2.7.13.3"/>
    </reaction>
</comment>
<name>A0A0B7GIU3_STRSA</name>
<dbReference type="Gene3D" id="3.30.565.10">
    <property type="entry name" value="Histidine kinase-like ATPase, C-terminal domain"/>
    <property type="match status" value="1"/>
</dbReference>
<keyword evidence="6" id="KW-0902">Two-component regulatory system</keyword>
<reference evidence="8 9" key="1">
    <citation type="submission" date="2015-01" db="EMBL/GenBank/DDBJ databases">
        <authorList>
            <person name="Pelicic Vladimir"/>
        </authorList>
    </citation>
    <scope>NUCLEOTIDE SEQUENCE [LARGE SCALE GENOMIC DNA]</scope>
    <source>
        <strain evidence="8 9">2908</strain>
    </source>
</reference>
<dbReference type="InterPro" id="IPR003661">
    <property type="entry name" value="HisK_dim/P_dom"/>
</dbReference>